<dbReference type="InterPro" id="IPR013083">
    <property type="entry name" value="Znf_RING/FYVE/PHD"/>
</dbReference>
<comment type="subcellular location">
    <subcellularLocation>
        <location evidence="1">Nucleus</location>
    </subcellularLocation>
</comment>
<evidence type="ECO:0000259" key="14">
    <source>
        <dbReference type="PROSITE" id="PS51044"/>
    </source>
</evidence>
<evidence type="ECO:0000313" key="16">
    <source>
        <dbReference type="Proteomes" id="UP001307889"/>
    </source>
</evidence>
<accession>A0ABN7AUC2</accession>
<keyword evidence="7 13" id="KW-0863">Zinc-finger</keyword>
<comment type="similarity">
    <text evidence="3">Belongs to the NSE2 family.</text>
</comment>
<reference evidence="15 16" key="1">
    <citation type="submission" date="2023-09" db="EMBL/GenBank/DDBJ databases">
        <title>Nesidiocoris tenuis whole genome shotgun sequence.</title>
        <authorList>
            <person name="Shibata T."/>
            <person name="Shimoda M."/>
            <person name="Kobayashi T."/>
            <person name="Uehara T."/>
        </authorList>
    </citation>
    <scope>NUCLEOTIDE SEQUENCE [LARGE SCALE GENOMIC DNA]</scope>
    <source>
        <strain evidence="15 16">Japan</strain>
    </source>
</reference>
<keyword evidence="5" id="KW-0808">Transferase</keyword>
<evidence type="ECO:0000256" key="9">
    <source>
        <dbReference type="ARBA" id="ARBA00022833"/>
    </source>
</evidence>
<sequence length="196" mass="22501">MQDIWMHHGKMDTEWEKQFEEHRKRVEDIAKTLLDYCREDEQFCAHKLKNLRNLILVSEEIKLEAHKVGSVVSQVIHQVDAGENMEHVNIHSIYEEEVATGVAEPPQTKLADNFDKFVSALRQDGDESLIVTQQNSAPLVDPWTKKPIENPVKSKTCGHIYDTASVKIVLSQKKEFRCPNVGCKHRVASNDLEEGW</sequence>
<evidence type="ECO:0000256" key="5">
    <source>
        <dbReference type="ARBA" id="ARBA00022679"/>
    </source>
</evidence>
<protein>
    <recommendedName>
        <fullName evidence="4">E3 SUMO-protein ligase NSE2</fullName>
    </recommendedName>
    <alternativeName>
        <fullName evidence="11">E3 SUMO-protein transferase NSE2</fullName>
    </alternativeName>
    <alternativeName>
        <fullName evidence="12">Non-structural maintenance of chromosomes element 2 homolog</fullName>
    </alternativeName>
</protein>
<name>A0ABN7AUC2_9HEMI</name>
<keyword evidence="6" id="KW-0479">Metal-binding</keyword>
<evidence type="ECO:0000256" key="7">
    <source>
        <dbReference type="ARBA" id="ARBA00022771"/>
    </source>
</evidence>
<keyword evidence="9" id="KW-0862">Zinc</keyword>
<evidence type="ECO:0000256" key="2">
    <source>
        <dbReference type="ARBA" id="ARBA00004718"/>
    </source>
</evidence>
<keyword evidence="8" id="KW-0833">Ubl conjugation pathway</keyword>
<dbReference type="InterPro" id="IPR026846">
    <property type="entry name" value="Nse2(Mms21)"/>
</dbReference>
<feature type="domain" description="SP-RING-type" evidence="14">
    <location>
        <begin position="125"/>
        <end position="196"/>
    </location>
</feature>
<evidence type="ECO:0000256" key="3">
    <source>
        <dbReference type="ARBA" id="ARBA00008212"/>
    </source>
</evidence>
<dbReference type="InterPro" id="IPR004181">
    <property type="entry name" value="Znf_MIZ"/>
</dbReference>
<keyword evidence="10" id="KW-0539">Nucleus</keyword>
<dbReference type="PROSITE" id="PS51044">
    <property type="entry name" value="ZF_SP_RING"/>
    <property type="match status" value="1"/>
</dbReference>
<dbReference type="Pfam" id="PF11789">
    <property type="entry name" value="zf-Nse"/>
    <property type="match status" value="1"/>
</dbReference>
<evidence type="ECO:0000256" key="8">
    <source>
        <dbReference type="ARBA" id="ARBA00022786"/>
    </source>
</evidence>
<evidence type="ECO:0000256" key="11">
    <source>
        <dbReference type="ARBA" id="ARBA00031731"/>
    </source>
</evidence>
<organism evidence="15 16">
    <name type="scientific">Nesidiocoris tenuis</name>
    <dbReference type="NCBI Taxonomy" id="355587"/>
    <lineage>
        <taxon>Eukaryota</taxon>
        <taxon>Metazoa</taxon>
        <taxon>Ecdysozoa</taxon>
        <taxon>Arthropoda</taxon>
        <taxon>Hexapoda</taxon>
        <taxon>Insecta</taxon>
        <taxon>Pterygota</taxon>
        <taxon>Neoptera</taxon>
        <taxon>Paraneoptera</taxon>
        <taxon>Hemiptera</taxon>
        <taxon>Heteroptera</taxon>
        <taxon>Panheteroptera</taxon>
        <taxon>Cimicomorpha</taxon>
        <taxon>Miridae</taxon>
        <taxon>Dicyphina</taxon>
        <taxon>Nesidiocoris</taxon>
    </lineage>
</organism>
<keyword evidence="16" id="KW-1185">Reference proteome</keyword>
<evidence type="ECO:0000256" key="13">
    <source>
        <dbReference type="PROSITE-ProRule" id="PRU00452"/>
    </source>
</evidence>
<evidence type="ECO:0000256" key="10">
    <source>
        <dbReference type="ARBA" id="ARBA00023242"/>
    </source>
</evidence>
<dbReference type="PANTHER" id="PTHR21330:SF1">
    <property type="entry name" value="E3 SUMO-PROTEIN LIGASE NSE2"/>
    <property type="match status" value="1"/>
</dbReference>
<dbReference type="CDD" id="cd16651">
    <property type="entry name" value="SPL-RING_NSE2"/>
    <property type="match status" value="1"/>
</dbReference>
<evidence type="ECO:0000256" key="1">
    <source>
        <dbReference type="ARBA" id="ARBA00004123"/>
    </source>
</evidence>
<comment type="pathway">
    <text evidence="2">Protein modification; protein sumoylation.</text>
</comment>
<dbReference type="Gene3D" id="3.30.40.10">
    <property type="entry name" value="Zinc/RING finger domain, C3HC4 (zinc finger)"/>
    <property type="match status" value="1"/>
</dbReference>
<dbReference type="PANTHER" id="PTHR21330">
    <property type="entry name" value="E3 SUMO-PROTEIN LIGASE NSE2"/>
    <property type="match status" value="1"/>
</dbReference>
<dbReference type="EMBL" id="AP028912">
    <property type="protein sequence ID" value="BES94042.1"/>
    <property type="molecule type" value="Genomic_DNA"/>
</dbReference>
<proteinExistence type="inferred from homology"/>
<evidence type="ECO:0000313" key="15">
    <source>
        <dbReference type="EMBL" id="BES94042.1"/>
    </source>
</evidence>
<evidence type="ECO:0000256" key="12">
    <source>
        <dbReference type="ARBA" id="ARBA00032533"/>
    </source>
</evidence>
<evidence type="ECO:0000256" key="4">
    <source>
        <dbReference type="ARBA" id="ARBA00020923"/>
    </source>
</evidence>
<dbReference type="Proteomes" id="UP001307889">
    <property type="component" value="Chromosome 4"/>
</dbReference>
<gene>
    <name evidence="15" type="ORF">NTJ_06851</name>
</gene>
<evidence type="ECO:0000256" key="6">
    <source>
        <dbReference type="ARBA" id="ARBA00022723"/>
    </source>
</evidence>